<comment type="caution">
    <text evidence="4">The sequence shown here is derived from an EMBL/GenBank/DDBJ whole genome shotgun (WGS) entry which is preliminary data.</text>
</comment>
<proteinExistence type="predicted"/>
<keyword evidence="3" id="KW-0732">Signal</keyword>
<keyword evidence="2" id="KW-0812">Transmembrane</keyword>
<gene>
    <name evidence="4" type="ORF">ENSA7_01330</name>
</gene>
<dbReference type="EMBL" id="PVNL01000002">
    <property type="protein sequence ID" value="PRQ10184.1"/>
    <property type="molecule type" value="Genomic_DNA"/>
</dbReference>
<evidence type="ECO:0000313" key="4">
    <source>
        <dbReference type="EMBL" id="PRQ10184.1"/>
    </source>
</evidence>
<keyword evidence="2" id="KW-0472">Membrane</keyword>
<feature type="transmembrane region" description="Helical" evidence="2">
    <location>
        <begin position="308"/>
        <end position="329"/>
    </location>
</feature>
<feature type="region of interest" description="Disordered" evidence="1">
    <location>
        <begin position="166"/>
        <end position="198"/>
    </location>
</feature>
<feature type="compositionally biased region" description="Acidic residues" evidence="1">
    <location>
        <begin position="174"/>
        <end position="184"/>
    </location>
</feature>
<dbReference type="PROSITE" id="PS51257">
    <property type="entry name" value="PROKAR_LIPOPROTEIN"/>
    <property type="match status" value="1"/>
</dbReference>
<dbReference type="AlphaFoldDB" id="A0A2S9YYN0"/>
<accession>A0A2S9YYN0</accession>
<evidence type="ECO:0000256" key="2">
    <source>
        <dbReference type="SAM" id="Phobius"/>
    </source>
</evidence>
<name>A0A2S9YYN0_9BACT</name>
<feature type="signal peptide" evidence="3">
    <location>
        <begin position="1"/>
        <end position="24"/>
    </location>
</feature>
<dbReference type="Proteomes" id="UP000238823">
    <property type="component" value="Unassembled WGS sequence"/>
</dbReference>
<sequence length="364" mass="37677">MLRRSLSSLTASVAATALSCSLLAATPGLAQAGALDDKTTFLGLEGDGELVTSLADAIRWDLNQRGLDDGNTMSLAELKLTMGCGDEDLACFAQGGQTLGSSQLVFGAVRKQGADYVVELQSLNVGTGELNNRIERTVTPAELGDAQLGATASALIDALYKIEPSVDELPPTDTADDPDTVDDPDATKPTKPPPGDRALIWGAYSPRPAWKWAGVGVSSVLLVGGLGTAIGATVAISTNGPIRKELITAAENSLTDSKPGNDVDPNSTQDLCELGRRPPDPSKPNEVTNAEVTRVCIKADNVASVATAGWIATGVFAATTVVFTTLLFVHKNDKTVAKLRKHKVGFGGAPSAGQGFVVGGSFQF</sequence>
<organism evidence="4 5">
    <name type="scientific">Enhygromyxa salina</name>
    <dbReference type="NCBI Taxonomy" id="215803"/>
    <lineage>
        <taxon>Bacteria</taxon>
        <taxon>Pseudomonadati</taxon>
        <taxon>Myxococcota</taxon>
        <taxon>Polyangia</taxon>
        <taxon>Nannocystales</taxon>
        <taxon>Nannocystaceae</taxon>
        <taxon>Enhygromyxa</taxon>
    </lineage>
</organism>
<keyword evidence="2" id="KW-1133">Transmembrane helix</keyword>
<protein>
    <submittedName>
        <fullName evidence="4">Uncharacterized protein</fullName>
    </submittedName>
</protein>
<evidence type="ECO:0000256" key="1">
    <source>
        <dbReference type="SAM" id="MobiDB-lite"/>
    </source>
</evidence>
<evidence type="ECO:0000313" key="5">
    <source>
        <dbReference type="Proteomes" id="UP000238823"/>
    </source>
</evidence>
<reference evidence="4 5" key="1">
    <citation type="submission" date="2018-03" db="EMBL/GenBank/DDBJ databases">
        <title>Draft Genome Sequences of the Obligatory Marine Myxobacteria Enhygromyxa salina SWB007.</title>
        <authorList>
            <person name="Poehlein A."/>
            <person name="Moghaddam J.A."/>
            <person name="Harms H."/>
            <person name="Alanjari M."/>
            <person name="Koenig G.M."/>
            <person name="Daniel R."/>
            <person name="Schaeberle T.F."/>
        </authorList>
    </citation>
    <scope>NUCLEOTIDE SEQUENCE [LARGE SCALE GENOMIC DNA]</scope>
    <source>
        <strain evidence="4 5">SWB007</strain>
    </source>
</reference>
<evidence type="ECO:0000256" key="3">
    <source>
        <dbReference type="SAM" id="SignalP"/>
    </source>
</evidence>
<feature type="chain" id="PRO_5015460968" evidence="3">
    <location>
        <begin position="25"/>
        <end position="364"/>
    </location>
</feature>